<gene>
    <name evidence="2" type="ORF">X560_0980</name>
</gene>
<dbReference type="SMART" id="SM00530">
    <property type="entry name" value="HTH_XRE"/>
    <property type="match status" value="1"/>
</dbReference>
<dbReference type="PROSITE" id="PS50943">
    <property type="entry name" value="HTH_CROC1"/>
    <property type="match status" value="1"/>
</dbReference>
<sequence>MEFGKAIRQLRRNRDWTQKQLADGICSQSLLSRIEKGIENPSVFVIFHLCQKLGITLDELLHKEEFSSPFSKLKTELFSLYRQNDFETIYTLLHKKNFSLFEAYHETHYYNFFLGVSELVYKQNEKAAQIYLSQAENQKGEKLFTTLIKSYLAKIYAKQNEEVLTLATLNACLNQLNQATSHEKQNRLMPNIYHNLCMTYLFLNQPKQAILYVNLGIECCKSQQNTYQLVLLIFRSGQIFMHLDRKKIGMKRMNAAIDLSEHIDPSLTEKLGYEKQNWRKICEYA</sequence>
<dbReference type="PANTHER" id="PTHR37038">
    <property type="entry name" value="TRANSCRIPTIONAL REGULATOR-RELATED"/>
    <property type="match status" value="1"/>
</dbReference>
<feature type="domain" description="HTH cro/C1-type" evidence="1">
    <location>
        <begin position="7"/>
        <end position="60"/>
    </location>
</feature>
<protein>
    <submittedName>
        <fullName evidence="2">Cro/CI family transcriptional regulator</fullName>
    </submittedName>
</protein>
<dbReference type="Gene3D" id="1.25.40.10">
    <property type="entry name" value="Tetratricopeptide repeat domain"/>
    <property type="match status" value="1"/>
</dbReference>
<dbReference type="Pfam" id="PF01381">
    <property type="entry name" value="HTH_3"/>
    <property type="match status" value="1"/>
</dbReference>
<dbReference type="EMBL" id="AZHO01000011">
    <property type="protein sequence ID" value="KMT60054.1"/>
    <property type="molecule type" value="Genomic_DNA"/>
</dbReference>
<comment type="caution">
    <text evidence="2">The sequence shown here is derived from an EMBL/GenBank/DDBJ whole genome shotgun (WGS) entry which is preliminary data.</text>
</comment>
<dbReference type="SUPFAM" id="SSF47413">
    <property type="entry name" value="lambda repressor-like DNA-binding domains"/>
    <property type="match status" value="1"/>
</dbReference>
<dbReference type="InterPro" id="IPR010982">
    <property type="entry name" value="Lambda_DNA-bd_dom_sf"/>
</dbReference>
<name>A0A0J8GGE1_9LIST</name>
<evidence type="ECO:0000313" key="2">
    <source>
        <dbReference type="EMBL" id="KMT60054.1"/>
    </source>
</evidence>
<evidence type="ECO:0000313" key="3">
    <source>
        <dbReference type="Proteomes" id="UP000052258"/>
    </source>
</evidence>
<organism evidence="2 3">
    <name type="scientific">Listeria fleischmannii 1991</name>
    <dbReference type="NCBI Taxonomy" id="1430899"/>
    <lineage>
        <taxon>Bacteria</taxon>
        <taxon>Bacillati</taxon>
        <taxon>Bacillota</taxon>
        <taxon>Bacilli</taxon>
        <taxon>Bacillales</taxon>
        <taxon>Listeriaceae</taxon>
        <taxon>Listeria</taxon>
    </lineage>
</organism>
<dbReference type="RefSeq" id="WP_007474131.1">
    <property type="nucleotide sequence ID" value="NZ_KQ130613.1"/>
</dbReference>
<dbReference type="OrthoDB" id="1150409at2"/>
<evidence type="ECO:0000259" key="1">
    <source>
        <dbReference type="PROSITE" id="PS50943"/>
    </source>
</evidence>
<dbReference type="InterPro" id="IPR001387">
    <property type="entry name" value="Cro/C1-type_HTH"/>
</dbReference>
<dbReference type="SUPFAM" id="SSF48452">
    <property type="entry name" value="TPR-like"/>
    <property type="match status" value="1"/>
</dbReference>
<dbReference type="PATRIC" id="fig|1430899.3.peg.1011"/>
<accession>A0A0J8GGE1</accession>
<dbReference type="CDD" id="cd00093">
    <property type="entry name" value="HTH_XRE"/>
    <property type="match status" value="1"/>
</dbReference>
<dbReference type="AlphaFoldDB" id="A0A0J8GGE1"/>
<dbReference type="PANTHER" id="PTHR37038:SF14">
    <property type="entry name" value="TRANSCRIPTIONAL ACTIVATOR"/>
    <property type="match status" value="1"/>
</dbReference>
<dbReference type="InterPro" id="IPR011990">
    <property type="entry name" value="TPR-like_helical_dom_sf"/>
</dbReference>
<proteinExistence type="predicted"/>
<reference evidence="2 3" key="1">
    <citation type="journal article" date="2015" name="Genome Biol. Evol.">
        <title>Comparative Genomics of Listeria Sensu Lato: Genus-Wide Differences in Evolutionary Dynamics and the Progressive Gain of Complex, Potentially Pathogenicity-Related Traits through Lateral Gene Transfer.</title>
        <authorList>
            <person name="Chiara M."/>
            <person name="Caruso M."/>
            <person name="D'Erchia A.M."/>
            <person name="Manzari C."/>
            <person name="Fraccalvieri R."/>
            <person name="Goffredo E."/>
            <person name="Latorre L."/>
            <person name="Miccolupo A."/>
            <person name="Padalino I."/>
            <person name="Santagada G."/>
            <person name="Chiocco D."/>
            <person name="Pesole G."/>
            <person name="Horner D.S."/>
            <person name="Parisi A."/>
        </authorList>
    </citation>
    <scope>NUCLEOTIDE SEQUENCE [LARGE SCALE GENOMIC DNA]</scope>
    <source>
        <strain evidence="2 3">1991</strain>
    </source>
</reference>
<dbReference type="GO" id="GO:0003677">
    <property type="term" value="F:DNA binding"/>
    <property type="evidence" value="ECO:0007669"/>
    <property type="project" value="InterPro"/>
</dbReference>
<dbReference type="InterPro" id="IPR053163">
    <property type="entry name" value="HTH-type_regulator_Rgg"/>
</dbReference>
<dbReference type="Proteomes" id="UP000052258">
    <property type="component" value="Unassembled WGS sequence"/>
</dbReference>
<keyword evidence="3" id="KW-1185">Reference proteome</keyword>